<gene>
    <name evidence="1" type="ORF">MNBD_ALPHA12-842</name>
</gene>
<organism evidence="1">
    <name type="scientific">hydrothermal vent metagenome</name>
    <dbReference type="NCBI Taxonomy" id="652676"/>
    <lineage>
        <taxon>unclassified sequences</taxon>
        <taxon>metagenomes</taxon>
        <taxon>ecological metagenomes</taxon>
    </lineage>
</organism>
<reference evidence="1" key="1">
    <citation type="submission" date="2018-06" db="EMBL/GenBank/DDBJ databases">
        <authorList>
            <person name="Zhirakovskaya E."/>
        </authorList>
    </citation>
    <scope>NUCLEOTIDE SEQUENCE</scope>
</reference>
<proteinExistence type="predicted"/>
<protein>
    <submittedName>
        <fullName evidence="1">Uncharacterized protein</fullName>
    </submittedName>
</protein>
<accession>A0A3B0TN31</accession>
<sequence>MRQSPGLEMACNCLYSRQDMTGIMAGLVVGSSAGRIGNWGAGTLRCFETQMIFSSKPSRRPFKKTAAPLVIKYHEITGVRLGSMMFVAKTVDIDAGAGKVRFRAWGENNQLLHRFLLEKTDQNPL</sequence>
<dbReference type="EMBL" id="UOEO01000017">
    <property type="protein sequence ID" value="VAW14747.1"/>
    <property type="molecule type" value="Genomic_DNA"/>
</dbReference>
<evidence type="ECO:0000313" key="1">
    <source>
        <dbReference type="EMBL" id="VAW14747.1"/>
    </source>
</evidence>
<dbReference type="AlphaFoldDB" id="A0A3B0TN31"/>
<name>A0A3B0TN31_9ZZZZ</name>